<reference evidence="6 7" key="1">
    <citation type="journal article" date="2017" name="Mol. Ecol.">
        <title>Comparative and population genomic landscape of Phellinus noxius: A hypervariable fungus causing root rot in trees.</title>
        <authorList>
            <person name="Chung C.L."/>
            <person name="Lee T.J."/>
            <person name="Akiba M."/>
            <person name="Lee H.H."/>
            <person name="Kuo T.H."/>
            <person name="Liu D."/>
            <person name="Ke H.M."/>
            <person name="Yokoi T."/>
            <person name="Roa M.B."/>
            <person name="Lu M.J."/>
            <person name="Chang Y.Y."/>
            <person name="Ann P.J."/>
            <person name="Tsai J.N."/>
            <person name="Chen C.Y."/>
            <person name="Tzean S.S."/>
            <person name="Ota Y."/>
            <person name="Hattori T."/>
            <person name="Sahashi N."/>
            <person name="Liou R.F."/>
            <person name="Kikuchi T."/>
            <person name="Tsai I.J."/>
        </authorList>
    </citation>
    <scope>NUCLEOTIDE SEQUENCE [LARGE SCALE GENOMIC DNA]</scope>
    <source>
        <strain evidence="6 7">FFPRI411160</strain>
    </source>
</reference>
<dbReference type="FunCoup" id="A0A286UFS6">
    <property type="interactions" value="284"/>
</dbReference>
<dbReference type="SUPFAM" id="SSF82199">
    <property type="entry name" value="SET domain"/>
    <property type="match status" value="1"/>
</dbReference>
<feature type="region of interest" description="Disordered" evidence="4">
    <location>
        <begin position="186"/>
        <end position="254"/>
    </location>
</feature>
<keyword evidence="7" id="KW-1185">Reference proteome</keyword>
<dbReference type="CDD" id="cd19178">
    <property type="entry name" value="SET_SETD6"/>
    <property type="match status" value="1"/>
</dbReference>
<comment type="caution">
    <text evidence="6">The sequence shown here is derived from an EMBL/GenBank/DDBJ whole genome shotgun (WGS) entry which is preliminary data.</text>
</comment>
<feature type="compositionally biased region" description="Basic and acidic residues" evidence="4">
    <location>
        <begin position="186"/>
        <end position="210"/>
    </location>
</feature>
<dbReference type="InterPro" id="IPR015353">
    <property type="entry name" value="Rubisco_LSMT_subst-bd"/>
</dbReference>
<organism evidence="6 7">
    <name type="scientific">Pyrrhoderma noxium</name>
    <dbReference type="NCBI Taxonomy" id="2282107"/>
    <lineage>
        <taxon>Eukaryota</taxon>
        <taxon>Fungi</taxon>
        <taxon>Dikarya</taxon>
        <taxon>Basidiomycota</taxon>
        <taxon>Agaricomycotina</taxon>
        <taxon>Agaricomycetes</taxon>
        <taxon>Hymenochaetales</taxon>
        <taxon>Hymenochaetaceae</taxon>
        <taxon>Pyrrhoderma</taxon>
    </lineage>
</organism>
<gene>
    <name evidence="6" type="ORF">PNOK_0529800</name>
</gene>
<dbReference type="Gene3D" id="3.90.1420.10">
    <property type="entry name" value="Rubisco LSMT, substrate-binding domain"/>
    <property type="match status" value="1"/>
</dbReference>
<name>A0A286UFS6_9AGAM</name>
<keyword evidence="2" id="KW-0808">Transferase</keyword>
<evidence type="ECO:0000313" key="7">
    <source>
        <dbReference type="Proteomes" id="UP000217199"/>
    </source>
</evidence>
<evidence type="ECO:0000256" key="2">
    <source>
        <dbReference type="ARBA" id="ARBA00022679"/>
    </source>
</evidence>
<feature type="compositionally biased region" description="Basic and acidic residues" evidence="4">
    <location>
        <begin position="500"/>
        <end position="512"/>
    </location>
</feature>
<protein>
    <submittedName>
        <fullName evidence="6">SET domain-containing</fullName>
    </submittedName>
</protein>
<dbReference type="InterPro" id="IPR046341">
    <property type="entry name" value="SET_dom_sf"/>
</dbReference>
<dbReference type="InterPro" id="IPR001214">
    <property type="entry name" value="SET_dom"/>
</dbReference>
<dbReference type="Proteomes" id="UP000217199">
    <property type="component" value="Unassembled WGS sequence"/>
</dbReference>
<dbReference type="STRING" id="2282107.A0A286UFS6"/>
<dbReference type="GO" id="GO:0032259">
    <property type="term" value="P:methylation"/>
    <property type="evidence" value="ECO:0007669"/>
    <property type="project" value="UniProtKB-KW"/>
</dbReference>
<evidence type="ECO:0000313" key="6">
    <source>
        <dbReference type="EMBL" id="PAV18456.1"/>
    </source>
</evidence>
<dbReference type="InterPro" id="IPR044430">
    <property type="entry name" value="SETD6_SET"/>
</dbReference>
<dbReference type="InterPro" id="IPR036464">
    <property type="entry name" value="Rubisco_LSMT_subst-bd_sf"/>
</dbReference>
<dbReference type="AlphaFoldDB" id="A0A286UFS6"/>
<accession>A0A286UFS6</accession>
<keyword evidence="1" id="KW-0489">Methyltransferase</keyword>
<dbReference type="GO" id="GO:0005634">
    <property type="term" value="C:nucleus"/>
    <property type="evidence" value="ECO:0007669"/>
    <property type="project" value="TreeGrafter"/>
</dbReference>
<dbReference type="PANTHER" id="PTHR13271:SF34">
    <property type="entry name" value="N-LYSINE METHYLTRANSFERASE SETD6"/>
    <property type="match status" value="1"/>
</dbReference>
<sequence>MDEFTQWYEKQGGTVDTSSMGLVDIPGQGRGVIAVKDIPKDYTIFSLPRSLTLSTRTSSLPELLGTSVWKGLKLDKGWVGLILCMMWEESRGVESRWYGYFNVLPKTFDTPMFWSEDELKEIKGTAIEEKIGRTEAEKDYHEKLIPALQARPDLFQACHHSTHYSLENYHCMGSRILSRSFHVERWEGESGDEKDNEEKNPSMEMIKDDLGGNDSMDVDNVNEGGDPQNEDQGDRSEGSDDDDDDDDDDVEDPSDVAMVPMADMLNARYGCENAKLFYEPTELKMITTKPIKKGEQIFNTYGDPPNSDLLRRYGHVDLVPLPNGSEGNPADIVELSADHIVELVRDQNKEVKENKIKERIDWWLEEGGDDIFILDTEHKIPDELVSFIKLLLLSDLDWEKVQQKSKPPKPKMDLTSIQVVEASLDRRLNLYPTSLEFDEQLLSTPDPSFSTNMRNSVIVRIGEKRIIMGCKENVRQIRRQLSELPKDTANGNSAQKKRKRDQENDRSKRNKH</sequence>
<keyword evidence="3" id="KW-0949">S-adenosyl-L-methionine</keyword>
<dbReference type="PROSITE" id="PS50280">
    <property type="entry name" value="SET"/>
    <property type="match status" value="1"/>
</dbReference>
<evidence type="ECO:0000256" key="1">
    <source>
        <dbReference type="ARBA" id="ARBA00022603"/>
    </source>
</evidence>
<dbReference type="Pfam" id="PF00856">
    <property type="entry name" value="SET"/>
    <property type="match status" value="1"/>
</dbReference>
<dbReference type="EMBL" id="NBII01000005">
    <property type="protein sequence ID" value="PAV18456.1"/>
    <property type="molecule type" value="Genomic_DNA"/>
</dbReference>
<dbReference type="PANTHER" id="PTHR13271">
    <property type="entry name" value="UNCHARACTERIZED PUTATIVE METHYLTRANSFERASE"/>
    <property type="match status" value="1"/>
</dbReference>
<evidence type="ECO:0000256" key="3">
    <source>
        <dbReference type="ARBA" id="ARBA00022691"/>
    </source>
</evidence>
<dbReference type="InParanoid" id="A0A286UFS6"/>
<proteinExistence type="predicted"/>
<dbReference type="Gene3D" id="3.90.1410.10">
    <property type="entry name" value="set domain protein methyltransferase, domain 1"/>
    <property type="match status" value="2"/>
</dbReference>
<dbReference type="InterPro" id="IPR050600">
    <property type="entry name" value="SETD3_SETD6_MTase"/>
</dbReference>
<feature type="compositionally biased region" description="Acidic residues" evidence="4">
    <location>
        <begin position="239"/>
        <end position="254"/>
    </location>
</feature>
<dbReference type="GO" id="GO:0016279">
    <property type="term" value="F:protein-lysine N-methyltransferase activity"/>
    <property type="evidence" value="ECO:0007669"/>
    <property type="project" value="InterPro"/>
</dbReference>
<evidence type="ECO:0000256" key="4">
    <source>
        <dbReference type="SAM" id="MobiDB-lite"/>
    </source>
</evidence>
<dbReference type="Pfam" id="PF09273">
    <property type="entry name" value="Rubis-subs-bind"/>
    <property type="match status" value="1"/>
</dbReference>
<feature type="domain" description="SET" evidence="5">
    <location>
        <begin position="18"/>
        <end position="302"/>
    </location>
</feature>
<evidence type="ECO:0000259" key="5">
    <source>
        <dbReference type="PROSITE" id="PS50280"/>
    </source>
</evidence>
<dbReference type="OrthoDB" id="341421at2759"/>
<feature type="region of interest" description="Disordered" evidence="4">
    <location>
        <begin position="480"/>
        <end position="512"/>
    </location>
</feature>
<dbReference type="SUPFAM" id="SSF81822">
    <property type="entry name" value="RuBisCo LSMT C-terminal, substrate-binding domain"/>
    <property type="match status" value="1"/>
</dbReference>